<comment type="similarity">
    <text evidence="1">Belongs to the transglycosylase Slt family.</text>
</comment>
<dbReference type="RefSeq" id="WP_279994289.1">
    <property type="nucleotide sequence ID" value="NZ_JAOCDZ010000003.1"/>
</dbReference>
<sequence>MTQAQQSGRYQKTRRKSPQGAFAPDPRAGLRRWLPLLALFTAACAPVDAQQRNAAISAQAQTAAQTSQPAQPVIAVPPAVLAGLPPTADTPALTAVVAAREAMTRKQWSILGALVPQAKPDILGMYPEYWLLRYQLWTVPASARPTADLQRFISSNGDAYLADRLRGDWLLAAARSGDFDTVRKLAPVKNSNAQIECAILDAKHMSGQRATAEQAMSVFAPGSACWALYDQLVADGVLGWEQLEPQLRDAIEADKTSDARKLVQYMFEPRDLKTYDVLMKDPMKWLTRQDRMPVGRNEKELVTIALARLARSDVSVADSYLRREWAKSMSKPNLAWVRGQYALVAALRMDSRADDWYHEAGHIRMTEYNAGWKVRAALRQPKIDWKWVIASIDEMPASQRNDPSWVYWKARGLAATGRKDDANALYASIADRFDFYGQLSSEELGRRINVPPRPAPITDSEIAEARANPGLQRAVQLFRLGWRGEAVPEWNFTLRGMSDRQLMAAAELARAENIYDRVVNTSDRTEKEFDFTQRFIAPFEGRVTAKANAIALDPAWVYGLIRQESRFIMDARSHVGASGLMQLMPATAKWVAGKIGMTDFTPSSVNDFDTNTVLGTNYLNMVLRDLDGSQMMASAGYNAGPRRPQNWRATFSHPIEGAIFAETIPFNETRTYVKNVMSNAVYYAAMFSGQSQSLKERLGSITPLGAESTAAR</sequence>
<keyword evidence="2" id="KW-0732">Signal</keyword>
<dbReference type="InterPro" id="IPR037061">
    <property type="entry name" value="Lytic_TGlycoase_superhlx_L_sf"/>
</dbReference>
<dbReference type="SUPFAM" id="SSF53955">
    <property type="entry name" value="Lysozyme-like"/>
    <property type="match status" value="1"/>
</dbReference>
<dbReference type="CDD" id="cd13401">
    <property type="entry name" value="Slt70-like"/>
    <property type="match status" value="1"/>
</dbReference>
<evidence type="ECO:0000313" key="7">
    <source>
        <dbReference type="Proteomes" id="UP001161094"/>
    </source>
</evidence>
<dbReference type="Gene3D" id="1.10.530.10">
    <property type="match status" value="1"/>
</dbReference>
<dbReference type="AlphaFoldDB" id="A0AA42IU80"/>
<dbReference type="SUPFAM" id="SSF48435">
    <property type="entry name" value="Bacterial muramidases"/>
    <property type="match status" value="1"/>
</dbReference>
<feature type="compositionally biased region" description="Polar residues" evidence="3">
    <location>
        <begin position="1"/>
        <end position="10"/>
    </location>
</feature>
<dbReference type="Gene3D" id="1.10.1240.20">
    <property type="entry name" value="Lytic transglycosylase, superhelical linker domain"/>
    <property type="match status" value="1"/>
</dbReference>
<evidence type="ECO:0000313" key="6">
    <source>
        <dbReference type="EMBL" id="MDH0735294.1"/>
    </source>
</evidence>
<proteinExistence type="inferred from homology"/>
<name>A0AA42IU80_9BURK</name>
<accession>A0AA42IU80</accession>
<evidence type="ECO:0000256" key="3">
    <source>
        <dbReference type="SAM" id="MobiDB-lite"/>
    </source>
</evidence>
<dbReference type="InterPro" id="IPR012289">
    <property type="entry name" value="Lytic_TGlycosylase_superhlx_L"/>
</dbReference>
<dbReference type="PANTHER" id="PTHR37423">
    <property type="entry name" value="SOLUBLE LYTIC MUREIN TRANSGLYCOSYLASE-RELATED"/>
    <property type="match status" value="1"/>
</dbReference>
<dbReference type="InterPro" id="IPR023346">
    <property type="entry name" value="Lysozyme-like_dom_sf"/>
</dbReference>
<dbReference type="Pfam" id="PF14718">
    <property type="entry name" value="SLT_L"/>
    <property type="match status" value="1"/>
</dbReference>
<protein>
    <submittedName>
        <fullName evidence="6">Transglycosylase SLT domain-containing protein</fullName>
    </submittedName>
</protein>
<evidence type="ECO:0000259" key="5">
    <source>
        <dbReference type="Pfam" id="PF14718"/>
    </source>
</evidence>
<dbReference type="PANTHER" id="PTHR37423:SF5">
    <property type="entry name" value="SOLUBLE LYTIC MUREIN TRANSGLYCOSYLASE"/>
    <property type="match status" value="1"/>
</dbReference>
<dbReference type="EMBL" id="JAOCDZ010000003">
    <property type="protein sequence ID" value="MDH0735294.1"/>
    <property type="molecule type" value="Genomic_DNA"/>
</dbReference>
<feature type="region of interest" description="Disordered" evidence="3">
    <location>
        <begin position="1"/>
        <end position="26"/>
    </location>
</feature>
<feature type="domain" description="Transglycosylase SLT" evidence="4">
    <location>
        <begin position="546"/>
        <end position="650"/>
    </location>
</feature>
<comment type="caution">
    <text evidence="6">The sequence shown here is derived from an EMBL/GenBank/DDBJ whole genome shotgun (WGS) entry which is preliminary data.</text>
</comment>
<dbReference type="Proteomes" id="UP001161094">
    <property type="component" value="Unassembled WGS sequence"/>
</dbReference>
<reference evidence="6" key="1">
    <citation type="submission" date="2022-09" db="EMBL/GenBank/DDBJ databases">
        <title>Intensive care unit water sources are persistently colonized with multi-drug resistant bacteria and are the site of extensive horizontal gene transfer of antibiotic resistance genes.</title>
        <authorList>
            <person name="Diorio-Toth L."/>
        </authorList>
    </citation>
    <scope>NUCLEOTIDE SEQUENCE</scope>
    <source>
        <strain evidence="6">GD03843</strain>
    </source>
</reference>
<dbReference type="InterPro" id="IPR008939">
    <property type="entry name" value="Lytic_TGlycosylase_superhlx_U"/>
</dbReference>
<gene>
    <name evidence="6" type="ORF">N5D93_05700</name>
</gene>
<evidence type="ECO:0000256" key="2">
    <source>
        <dbReference type="ARBA" id="ARBA00022729"/>
    </source>
</evidence>
<dbReference type="GO" id="GO:0042597">
    <property type="term" value="C:periplasmic space"/>
    <property type="evidence" value="ECO:0007669"/>
    <property type="project" value="InterPro"/>
</dbReference>
<organism evidence="6 7">
    <name type="scientific">Achromobacter spanius</name>
    <dbReference type="NCBI Taxonomy" id="217203"/>
    <lineage>
        <taxon>Bacteria</taxon>
        <taxon>Pseudomonadati</taxon>
        <taxon>Pseudomonadota</taxon>
        <taxon>Betaproteobacteria</taxon>
        <taxon>Burkholderiales</taxon>
        <taxon>Alcaligenaceae</taxon>
        <taxon>Achromobacter</taxon>
    </lineage>
</organism>
<evidence type="ECO:0000259" key="4">
    <source>
        <dbReference type="Pfam" id="PF01464"/>
    </source>
</evidence>
<dbReference type="InterPro" id="IPR008258">
    <property type="entry name" value="Transglycosylase_SLT_dom_1"/>
</dbReference>
<feature type="domain" description="Lytic transglycosylase superhelical linker" evidence="5">
    <location>
        <begin position="466"/>
        <end position="524"/>
    </location>
</feature>
<dbReference type="Pfam" id="PF01464">
    <property type="entry name" value="SLT"/>
    <property type="match status" value="1"/>
</dbReference>
<dbReference type="Gene3D" id="1.25.20.10">
    <property type="entry name" value="Bacterial muramidases"/>
    <property type="match status" value="1"/>
</dbReference>
<dbReference type="GO" id="GO:0004553">
    <property type="term" value="F:hydrolase activity, hydrolyzing O-glycosyl compounds"/>
    <property type="evidence" value="ECO:0007669"/>
    <property type="project" value="InterPro"/>
</dbReference>
<evidence type="ECO:0000256" key="1">
    <source>
        <dbReference type="ARBA" id="ARBA00007734"/>
    </source>
</evidence>